<gene>
    <name evidence="1" type="ORF">PPACK8108_LOCUS12699</name>
</gene>
<dbReference type="GO" id="GO:0000209">
    <property type="term" value="P:protein polyubiquitination"/>
    <property type="evidence" value="ECO:0007669"/>
    <property type="project" value="TreeGrafter"/>
</dbReference>
<keyword evidence="2" id="KW-1185">Reference proteome</keyword>
<comment type="caution">
    <text evidence="1">The sequence shown here is derived from an EMBL/GenBank/DDBJ whole genome shotgun (WGS) entry which is preliminary data.</text>
</comment>
<dbReference type="GO" id="GO:0061630">
    <property type="term" value="F:ubiquitin protein ligase activity"/>
    <property type="evidence" value="ECO:0007669"/>
    <property type="project" value="TreeGrafter"/>
</dbReference>
<dbReference type="GO" id="GO:0005829">
    <property type="term" value="C:cytosol"/>
    <property type="evidence" value="ECO:0007669"/>
    <property type="project" value="TreeGrafter"/>
</dbReference>
<dbReference type="GO" id="GO:0005634">
    <property type="term" value="C:nucleus"/>
    <property type="evidence" value="ECO:0007669"/>
    <property type="project" value="TreeGrafter"/>
</dbReference>
<dbReference type="Pfam" id="PF09814">
    <property type="entry name" value="HECT_2"/>
    <property type="match status" value="1"/>
</dbReference>
<dbReference type="Proteomes" id="UP001153365">
    <property type="component" value="Unassembled WGS sequence"/>
</dbReference>
<evidence type="ECO:0000313" key="2">
    <source>
        <dbReference type="Proteomes" id="UP001153365"/>
    </source>
</evidence>
<organism evidence="1 2">
    <name type="scientific">Phakopsora pachyrhizi</name>
    <name type="common">Asian soybean rust disease fungus</name>
    <dbReference type="NCBI Taxonomy" id="170000"/>
    <lineage>
        <taxon>Eukaryota</taxon>
        <taxon>Fungi</taxon>
        <taxon>Dikarya</taxon>
        <taxon>Basidiomycota</taxon>
        <taxon>Pucciniomycotina</taxon>
        <taxon>Pucciniomycetes</taxon>
        <taxon>Pucciniales</taxon>
        <taxon>Phakopsoraceae</taxon>
        <taxon>Phakopsora</taxon>
    </lineage>
</organism>
<dbReference type="PANTHER" id="PTHR31531">
    <property type="entry name" value="E3 UBIQUITIN-PROTEIN LIGASE E3D FAMILY MEMBER"/>
    <property type="match status" value="1"/>
</dbReference>
<dbReference type="GO" id="GO:0006513">
    <property type="term" value="P:protein monoubiquitination"/>
    <property type="evidence" value="ECO:0007669"/>
    <property type="project" value="TreeGrafter"/>
</dbReference>
<dbReference type="GO" id="GO:0043161">
    <property type="term" value="P:proteasome-mediated ubiquitin-dependent protein catabolic process"/>
    <property type="evidence" value="ECO:0007669"/>
    <property type="project" value="TreeGrafter"/>
</dbReference>
<reference evidence="1" key="1">
    <citation type="submission" date="2022-06" db="EMBL/GenBank/DDBJ databases">
        <authorList>
            <consortium name="SYNGENTA / RWTH Aachen University"/>
        </authorList>
    </citation>
    <scope>NUCLEOTIDE SEQUENCE</scope>
</reference>
<dbReference type="PANTHER" id="PTHR31531:SF2">
    <property type="entry name" value="E3 UBIQUITIN-PROTEIN LIGASE E3D"/>
    <property type="match status" value="1"/>
</dbReference>
<dbReference type="EMBL" id="CALTRL010003086">
    <property type="protein sequence ID" value="CAH7677532.1"/>
    <property type="molecule type" value="Genomic_DNA"/>
</dbReference>
<dbReference type="GO" id="GO:0030332">
    <property type="term" value="F:cyclin binding"/>
    <property type="evidence" value="ECO:0007669"/>
    <property type="project" value="TreeGrafter"/>
</dbReference>
<dbReference type="AlphaFoldDB" id="A0AAV0B4F8"/>
<evidence type="ECO:0000313" key="1">
    <source>
        <dbReference type="EMBL" id="CAH7677532.1"/>
    </source>
</evidence>
<name>A0AAV0B4F8_PHAPC</name>
<accession>A0AAV0B4F8</accession>
<proteinExistence type="predicted"/>
<protein>
    <submittedName>
        <fullName evidence="1">Uncharacterized protein</fullName>
    </submittedName>
</protein>
<sequence>MTTKIGPGDLESTDQRGRIGAAEDIELIDRMRFEYCFTDEILDLIYKKILPLELTVKKNYFNVDEIKPDVYSAAKGLCGDGTRRETVLQPTQTEHKKVLSILGEGAKARCCCSLEQTTKQKKIRIRSSNKGYRPDQLEDSINDPNDWFSTRILNLTSSKGVRIQLKCVGCGQTILSLGEPNQSIRWFALPSEDWQGFIEYWICHDENDQHQSDGSGKIRDPKEYKGFIGDFDLRFDRAWIKSRHSERGWKFTRQESDGDCVEEDEVLNGERSEKGQEKIIPTILERGGGVDLKTRLECKSCLSELVSLIGQRKTYTTKNLFEEDWPKHREMVLKEMEYLNLVKGIHKFLMCDEDSVQVQLACWLFNPIVYMSCGEDFKDKRIREEKDH</sequence>
<dbReference type="GO" id="GO:0051865">
    <property type="term" value="P:protein autoubiquitination"/>
    <property type="evidence" value="ECO:0007669"/>
    <property type="project" value="TreeGrafter"/>
</dbReference>
<dbReference type="GO" id="GO:0031624">
    <property type="term" value="F:ubiquitin conjugating enzyme binding"/>
    <property type="evidence" value="ECO:0007669"/>
    <property type="project" value="TreeGrafter"/>
</dbReference>
<dbReference type="GO" id="GO:0000151">
    <property type="term" value="C:ubiquitin ligase complex"/>
    <property type="evidence" value="ECO:0007669"/>
    <property type="project" value="TreeGrafter"/>
</dbReference>
<dbReference type="InterPro" id="IPR019193">
    <property type="entry name" value="UBQ-conj_enz_E2-bd_prot"/>
</dbReference>